<organism evidence="3 4">
    <name type="scientific">Polystyrenella longa</name>
    <dbReference type="NCBI Taxonomy" id="2528007"/>
    <lineage>
        <taxon>Bacteria</taxon>
        <taxon>Pseudomonadati</taxon>
        <taxon>Planctomycetota</taxon>
        <taxon>Planctomycetia</taxon>
        <taxon>Planctomycetales</taxon>
        <taxon>Planctomycetaceae</taxon>
        <taxon>Polystyrenella</taxon>
    </lineage>
</organism>
<proteinExistence type="predicted"/>
<feature type="coiled-coil region" evidence="1">
    <location>
        <begin position="93"/>
        <end position="149"/>
    </location>
</feature>
<keyword evidence="4" id="KW-1185">Reference proteome</keyword>
<dbReference type="SUPFAM" id="SSF111369">
    <property type="entry name" value="HlyD-like secretion proteins"/>
    <property type="match status" value="1"/>
</dbReference>
<dbReference type="InterPro" id="IPR050739">
    <property type="entry name" value="MFP"/>
</dbReference>
<dbReference type="Gene3D" id="1.10.287.470">
    <property type="entry name" value="Helix hairpin bin"/>
    <property type="match status" value="1"/>
</dbReference>
<keyword evidence="2" id="KW-1133">Transmembrane helix</keyword>
<name>A0A518CK01_9PLAN</name>
<dbReference type="Proteomes" id="UP000317178">
    <property type="component" value="Chromosome"/>
</dbReference>
<dbReference type="Gene3D" id="2.40.30.170">
    <property type="match status" value="1"/>
</dbReference>
<feature type="coiled-coil region" evidence="1">
    <location>
        <begin position="206"/>
        <end position="267"/>
    </location>
</feature>
<sequence length="381" mass="43238">MTDKTPRPENQIESTLPSRPAPLGRTVLLASLVFGVVLSGVIYLKNRDAVAYTGYLQANAVAIKAPFTARMERLLVEEGEAVVPEVPLFSLMDDKLERRKDSKQRQIAVLRSELERAQAEAKIEIADRMNKIENELLETKLKSANLLKEQFAYEMEDIAWSEYSDSSIEVASLQRSPGTDYPITPANDNERKIEILLRRAAMQNANEVITSQVELCQRRMRELEDQKQNLPKVVEVSVGVESLQSKLNEEEREYRELLNQLQEQEVRSPGYGLIGLFEAQLGETVEEGDLIVSLYDQEQLYVTVDIPSHDVHRYQREEKLKLSFPDGTHSRGRIVKIAPHVTSPEHQDATPSRQTLVRLWLEPADALWPAAPIGSQIEITR</sequence>
<evidence type="ECO:0000313" key="4">
    <source>
        <dbReference type="Proteomes" id="UP000317178"/>
    </source>
</evidence>
<dbReference type="EMBL" id="CP036281">
    <property type="protein sequence ID" value="QDU79551.1"/>
    <property type="molecule type" value="Genomic_DNA"/>
</dbReference>
<dbReference type="PANTHER" id="PTHR30386">
    <property type="entry name" value="MEMBRANE FUSION SUBUNIT OF EMRAB-TOLC MULTIDRUG EFFLUX PUMP"/>
    <property type="match status" value="1"/>
</dbReference>
<gene>
    <name evidence="3" type="ORF">Pla110_12620</name>
</gene>
<keyword evidence="1" id="KW-0175">Coiled coil</keyword>
<dbReference type="Gene3D" id="2.40.50.100">
    <property type="match status" value="1"/>
</dbReference>
<evidence type="ECO:0000256" key="1">
    <source>
        <dbReference type="SAM" id="Coils"/>
    </source>
</evidence>
<dbReference type="AlphaFoldDB" id="A0A518CK01"/>
<evidence type="ECO:0000313" key="3">
    <source>
        <dbReference type="EMBL" id="QDU79551.1"/>
    </source>
</evidence>
<reference evidence="3 4" key="1">
    <citation type="submission" date="2019-02" db="EMBL/GenBank/DDBJ databases">
        <title>Deep-cultivation of Planctomycetes and their phenomic and genomic characterization uncovers novel biology.</title>
        <authorList>
            <person name="Wiegand S."/>
            <person name="Jogler M."/>
            <person name="Boedeker C."/>
            <person name="Pinto D."/>
            <person name="Vollmers J."/>
            <person name="Rivas-Marin E."/>
            <person name="Kohn T."/>
            <person name="Peeters S.H."/>
            <person name="Heuer A."/>
            <person name="Rast P."/>
            <person name="Oberbeckmann S."/>
            <person name="Bunk B."/>
            <person name="Jeske O."/>
            <person name="Meyerdierks A."/>
            <person name="Storesund J.E."/>
            <person name="Kallscheuer N."/>
            <person name="Luecker S."/>
            <person name="Lage O.M."/>
            <person name="Pohl T."/>
            <person name="Merkel B.J."/>
            <person name="Hornburger P."/>
            <person name="Mueller R.-W."/>
            <person name="Bruemmer F."/>
            <person name="Labrenz M."/>
            <person name="Spormann A.M."/>
            <person name="Op den Camp H."/>
            <person name="Overmann J."/>
            <person name="Amann R."/>
            <person name="Jetten M.S.M."/>
            <person name="Mascher T."/>
            <person name="Medema M.H."/>
            <person name="Devos D.P."/>
            <person name="Kaster A.-K."/>
            <person name="Ovreas L."/>
            <person name="Rohde M."/>
            <person name="Galperin M.Y."/>
            <person name="Jogler C."/>
        </authorList>
    </citation>
    <scope>NUCLEOTIDE SEQUENCE [LARGE SCALE GENOMIC DNA]</scope>
    <source>
        <strain evidence="3 4">Pla110</strain>
    </source>
</reference>
<protein>
    <submittedName>
        <fullName evidence="3">HlyD family secretion protein</fullName>
    </submittedName>
</protein>
<keyword evidence="2" id="KW-0812">Transmembrane</keyword>
<accession>A0A518CK01</accession>
<dbReference type="KEGG" id="plon:Pla110_12620"/>
<keyword evidence="2" id="KW-0472">Membrane</keyword>
<feature type="transmembrane region" description="Helical" evidence="2">
    <location>
        <begin position="23"/>
        <end position="44"/>
    </location>
</feature>
<evidence type="ECO:0000256" key="2">
    <source>
        <dbReference type="SAM" id="Phobius"/>
    </source>
</evidence>
<dbReference type="OrthoDB" id="209550at2"/>
<dbReference type="RefSeq" id="WP_144994238.1">
    <property type="nucleotide sequence ID" value="NZ_CP036281.1"/>
</dbReference>